<reference evidence="1 2" key="1">
    <citation type="submission" date="2019-03" db="EMBL/GenBank/DDBJ databases">
        <title>Single cell metagenomics reveals metabolic interactions within the superorganism composed of flagellate Streblomastix strix and complex community of Bacteroidetes bacteria on its surface.</title>
        <authorList>
            <person name="Treitli S.C."/>
            <person name="Kolisko M."/>
            <person name="Husnik F."/>
            <person name="Keeling P."/>
            <person name="Hampl V."/>
        </authorList>
    </citation>
    <scope>NUCLEOTIDE SEQUENCE [LARGE SCALE GENOMIC DNA]</scope>
    <source>
        <strain evidence="1">ST1C</strain>
    </source>
</reference>
<protein>
    <submittedName>
        <fullName evidence="1">Uncharacterized protein</fullName>
    </submittedName>
</protein>
<organism evidence="1 2">
    <name type="scientific">Streblomastix strix</name>
    <dbReference type="NCBI Taxonomy" id="222440"/>
    <lineage>
        <taxon>Eukaryota</taxon>
        <taxon>Metamonada</taxon>
        <taxon>Preaxostyla</taxon>
        <taxon>Oxymonadida</taxon>
        <taxon>Streblomastigidae</taxon>
        <taxon>Streblomastix</taxon>
    </lineage>
</organism>
<comment type="caution">
    <text evidence="1">The sequence shown here is derived from an EMBL/GenBank/DDBJ whole genome shotgun (WGS) entry which is preliminary data.</text>
</comment>
<dbReference type="Proteomes" id="UP000324800">
    <property type="component" value="Unassembled WGS sequence"/>
</dbReference>
<evidence type="ECO:0000313" key="2">
    <source>
        <dbReference type="Proteomes" id="UP000324800"/>
    </source>
</evidence>
<feature type="non-terminal residue" evidence="1">
    <location>
        <position position="1"/>
    </location>
</feature>
<proteinExistence type="predicted"/>
<gene>
    <name evidence="1" type="ORF">EZS28_049519</name>
</gene>
<sequence>LGGKVGLWEVGLASPIKF</sequence>
<dbReference type="EMBL" id="SNRW01035426">
    <property type="protein sequence ID" value="KAA6354954.1"/>
    <property type="molecule type" value="Genomic_DNA"/>
</dbReference>
<evidence type="ECO:0000313" key="1">
    <source>
        <dbReference type="EMBL" id="KAA6354954.1"/>
    </source>
</evidence>
<dbReference type="AlphaFoldDB" id="A0A5J4T994"/>
<accession>A0A5J4T994</accession>
<name>A0A5J4T994_9EUKA</name>